<organism evidence="1 2">
    <name type="scientific">Eumeta variegata</name>
    <name type="common">Bagworm moth</name>
    <name type="synonym">Eumeta japonica</name>
    <dbReference type="NCBI Taxonomy" id="151549"/>
    <lineage>
        <taxon>Eukaryota</taxon>
        <taxon>Metazoa</taxon>
        <taxon>Ecdysozoa</taxon>
        <taxon>Arthropoda</taxon>
        <taxon>Hexapoda</taxon>
        <taxon>Insecta</taxon>
        <taxon>Pterygota</taxon>
        <taxon>Neoptera</taxon>
        <taxon>Endopterygota</taxon>
        <taxon>Lepidoptera</taxon>
        <taxon>Glossata</taxon>
        <taxon>Ditrysia</taxon>
        <taxon>Tineoidea</taxon>
        <taxon>Psychidae</taxon>
        <taxon>Oiketicinae</taxon>
        <taxon>Eumeta</taxon>
    </lineage>
</organism>
<sequence length="104" mass="11585">MGYGQNLAGNDVDQRPISRMALSCFAKTGSLIVKRKTKLQEDSEGAGGNDTAARTWEFKHLRMARRINREAKPICRKQPLLLSGNSLEAITRAGIIFYYTLANI</sequence>
<dbReference type="EMBL" id="BGZK01000002">
    <property type="protein sequence ID" value="GBO98979.1"/>
    <property type="molecule type" value="Genomic_DNA"/>
</dbReference>
<dbReference type="Proteomes" id="UP000299102">
    <property type="component" value="Unassembled WGS sequence"/>
</dbReference>
<name>A0A4C1SD04_EUMVA</name>
<keyword evidence="2" id="KW-1185">Reference proteome</keyword>
<dbReference type="AlphaFoldDB" id="A0A4C1SD04"/>
<proteinExistence type="predicted"/>
<accession>A0A4C1SD04</accession>
<reference evidence="1 2" key="1">
    <citation type="journal article" date="2019" name="Commun. Biol.">
        <title>The bagworm genome reveals a unique fibroin gene that provides high tensile strength.</title>
        <authorList>
            <person name="Kono N."/>
            <person name="Nakamura H."/>
            <person name="Ohtoshi R."/>
            <person name="Tomita M."/>
            <person name="Numata K."/>
            <person name="Arakawa K."/>
        </authorList>
    </citation>
    <scope>NUCLEOTIDE SEQUENCE [LARGE SCALE GENOMIC DNA]</scope>
</reference>
<protein>
    <submittedName>
        <fullName evidence="1">Uncharacterized protein</fullName>
    </submittedName>
</protein>
<gene>
    <name evidence="1" type="ORF">EVAR_363_1</name>
</gene>
<evidence type="ECO:0000313" key="1">
    <source>
        <dbReference type="EMBL" id="GBO98979.1"/>
    </source>
</evidence>
<comment type="caution">
    <text evidence="1">The sequence shown here is derived from an EMBL/GenBank/DDBJ whole genome shotgun (WGS) entry which is preliminary data.</text>
</comment>
<evidence type="ECO:0000313" key="2">
    <source>
        <dbReference type="Proteomes" id="UP000299102"/>
    </source>
</evidence>